<dbReference type="Pfam" id="PF24494">
    <property type="entry name" value="DUF7587"/>
    <property type="match status" value="1"/>
</dbReference>
<evidence type="ECO:0000313" key="2">
    <source>
        <dbReference type="EMBL" id="TDL21276.1"/>
    </source>
</evidence>
<organism evidence="2 3">
    <name type="scientific">Rickenella mellea</name>
    <dbReference type="NCBI Taxonomy" id="50990"/>
    <lineage>
        <taxon>Eukaryota</taxon>
        <taxon>Fungi</taxon>
        <taxon>Dikarya</taxon>
        <taxon>Basidiomycota</taxon>
        <taxon>Agaricomycotina</taxon>
        <taxon>Agaricomycetes</taxon>
        <taxon>Hymenochaetales</taxon>
        <taxon>Rickenellaceae</taxon>
        <taxon>Rickenella</taxon>
    </lineage>
</organism>
<keyword evidence="3" id="KW-1185">Reference proteome</keyword>
<protein>
    <recommendedName>
        <fullName evidence="1">DUF7587 domain-containing protein</fullName>
    </recommendedName>
</protein>
<sequence length="351" mass="39953">MPEKLLAFGFRNGPTSCPVESFQSVVSKHHFLFRVHHEKSHVHYTQDSGFTAHRYRSGWTAVRANMEYATIARDHAILAQAVYGHLCNDTGSPFISTTFNLPWTLLRADLLGSRGEADVEIVIIDGTKISSRSFFALEKLYDSNRQYSIRVCREANAAQEVLVPVQIPSAAVISRAPWKILAEHMCMLPRWFLVSPSQIEGRNVEISSRRFMARARVRFTDQKVSRYEAIVDAVTFTCVLLQSWLRLQDIFPWKPSKETRTRISPMISALAFEIVRWPGLLSHSERCSAEEWDWAIMKSYLDDLVGILLCQVKCPSIIIPIKALSHVISDLTDTVKLNVDDIAYRPMNSQP</sequence>
<dbReference type="STRING" id="50990.A0A4Y7Q1V6"/>
<evidence type="ECO:0000259" key="1">
    <source>
        <dbReference type="Pfam" id="PF24494"/>
    </source>
</evidence>
<feature type="domain" description="DUF7587" evidence="1">
    <location>
        <begin position="28"/>
        <end position="178"/>
    </location>
</feature>
<accession>A0A4Y7Q1V6</accession>
<dbReference type="VEuPathDB" id="FungiDB:BD410DRAFT_790048"/>
<dbReference type="AlphaFoldDB" id="A0A4Y7Q1V6"/>
<dbReference type="InterPro" id="IPR056009">
    <property type="entry name" value="DUF7587"/>
</dbReference>
<dbReference type="EMBL" id="ML170182">
    <property type="protein sequence ID" value="TDL21276.1"/>
    <property type="molecule type" value="Genomic_DNA"/>
</dbReference>
<name>A0A4Y7Q1V6_9AGAM</name>
<proteinExistence type="predicted"/>
<reference evidence="2 3" key="1">
    <citation type="submission" date="2018-06" db="EMBL/GenBank/DDBJ databases">
        <title>A transcriptomic atlas of mushroom development highlights an independent origin of complex multicellularity.</title>
        <authorList>
            <consortium name="DOE Joint Genome Institute"/>
            <person name="Krizsan K."/>
            <person name="Almasi E."/>
            <person name="Merenyi Z."/>
            <person name="Sahu N."/>
            <person name="Viragh M."/>
            <person name="Koszo T."/>
            <person name="Mondo S."/>
            <person name="Kiss B."/>
            <person name="Balint B."/>
            <person name="Kues U."/>
            <person name="Barry K."/>
            <person name="Hegedus J.C."/>
            <person name="Henrissat B."/>
            <person name="Johnson J."/>
            <person name="Lipzen A."/>
            <person name="Ohm R."/>
            <person name="Nagy I."/>
            <person name="Pangilinan J."/>
            <person name="Yan J."/>
            <person name="Xiong Y."/>
            <person name="Grigoriev I.V."/>
            <person name="Hibbett D.S."/>
            <person name="Nagy L.G."/>
        </authorList>
    </citation>
    <scope>NUCLEOTIDE SEQUENCE [LARGE SCALE GENOMIC DNA]</scope>
    <source>
        <strain evidence="2 3">SZMC22713</strain>
    </source>
</reference>
<gene>
    <name evidence="2" type="ORF">BD410DRAFT_790048</name>
</gene>
<evidence type="ECO:0000313" key="3">
    <source>
        <dbReference type="Proteomes" id="UP000294933"/>
    </source>
</evidence>
<dbReference type="OrthoDB" id="3359845at2759"/>
<dbReference type="Proteomes" id="UP000294933">
    <property type="component" value="Unassembled WGS sequence"/>
</dbReference>